<dbReference type="Proteomes" id="UP000592294">
    <property type="component" value="Unassembled WGS sequence"/>
</dbReference>
<keyword evidence="3" id="KW-1185">Reference proteome</keyword>
<keyword evidence="1" id="KW-0812">Transmembrane</keyword>
<keyword evidence="1" id="KW-0472">Membrane</keyword>
<evidence type="ECO:0000256" key="1">
    <source>
        <dbReference type="SAM" id="Phobius"/>
    </source>
</evidence>
<gene>
    <name evidence="2" type="ORF">HW932_18525</name>
</gene>
<sequence>MVYPLLKYIHLLGAALMSAGLIGVWLAEVRSRQVEALELYTESVRWIAVFYDGLVLPGALLALLSGVSLIALYYGGLGFLDHPWLIGMVGLFLFEFIEGNTLTRRYFTRLRRLSQEAVVSGWARRVLCDTRDRFTPTFAHFLDLPIITVIIALGVIRPYTWEMMLSGTAAAIVIAAILALFIPRLYSWKTHHG</sequence>
<comment type="caution">
    <text evidence="2">The sequence shown here is derived from an EMBL/GenBank/DDBJ whole genome shotgun (WGS) entry which is preliminary data.</text>
</comment>
<proteinExistence type="predicted"/>
<feature type="transmembrane region" description="Helical" evidence="1">
    <location>
        <begin position="141"/>
        <end position="159"/>
    </location>
</feature>
<feature type="transmembrane region" description="Helical" evidence="1">
    <location>
        <begin position="6"/>
        <end position="27"/>
    </location>
</feature>
<evidence type="ECO:0000313" key="3">
    <source>
        <dbReference type="Proteomes" id="UP000592294"/>
    </source>
</evidence>
<reference evidence="2 3" key="1">
    <citation type="submission" date="2020-06" db="EMBL/GenBank/DDBJ databases">
        <title>Whole-genome sequence of Allochromatium humboldtianum DSM 21881, type strain.</title>
        <authorList>
            <person name="Kyndt J.A."/>
            <person name="Meyer T.E."/>
        </authorList>
    </citation>
    <scope>NUCLEOTIDE SEQUENCE [LARGE SCALE GENOMIC DNA]</scope>
    <source>
        <strain evidence="2 3">DSM 21881</strain>
    </source>
</reference>
<feature type="transmembrane region" description="Helical" evidence="1">
    <location>
        <begin position="84"/>
        <end position="103"/>
    </location>
</feature>
<feature type="transmembrane region" description="Helical" evidence="1">
    <location>
        <begin position="48"/>
        <end position="72"/>
    </location>
</feature>
<feature type="transmembrane region" description="Helical" evidence="1">
    <location>
        <begin position="165"/>
        <end position="186"/>
    </location>
</feature>
<dbReference type="Pfam" id="PF10027">
    <property type="entry name" value="DUF2269"/>
    <property type="match status" value="1"/>
</dbReference>
<accession>A0A850R958</accession>
<organism evidence="2 3">
    <name type="scientific">Allochromatium humboldtianum</name>
    <dbReference type="NCBI Taxonomy" id="504901"/>
    <lineage>
        <taxon>Bacteria</taxon>
        <taxon>Pseudomonadati</taxon>
        <taxon>Pseudomonadota</taxon>
        <taxon>Gammaproteobacteria</taxon>
        <taxon>Chromatiales</taxon>
        <taxon>Chromatiaceae</taxon>
        <taxon>Allochromatium</taxon>
    </lineage>
</organism>
<dbReference type="EMBL" id="JABZEO010000018">
    <property type="protein sequence ID" value="NVZ11249.1"/>
    <property type="molecule type" value="Genomic_DNA"/>
</dbReference>
<dbReference type="InterPro" id="IPR018729">
    <property type="entry name" value="DUF2269_transmembrane"/>
</dbReference>
<name>A0A850R958_9GAMM</name>
<protein>
    <submittedName>
        <fullName evidence="2">DUF2269 family protein</fullName>
    </submittedName>
</protein>
<keyword evidence="1" id="KW-1133">Transmembrane helix</keyword>
<evidence type="ECO:0000313" key="2">
    <source>
        <dbReference type="EMBL" id="NVZ11249.1"/>
    </source>
</evidence>
<dbReference type="AlphaFoldDB" id="A0A850R958"/>